<feature type="region of interest" description="Disordered" evidence="1">
    <location>
        <begin position="396"/>
        <end position="428"/>
    </location>
</feature>
<feature type="region of interest" description="Disordered" evidence="1">
    <location>
        <begin position="239"/>
        <end position="277"/>
    </location>
</feature>
<comment type="caution">
    <text evidence="2">The sequence shown here is derived from an EMBL/GenBank/DDBJ whole genome shotgun (WGS) entry which is preliminary data.</text>
</comment>
<proteinExistence type="predicted"/>
<feature type="region of interest" description="Disordered" evidence="1">
    <location>
        <begin position="338"/>
        <end position="370"/>
    </location>
</feature>
<feature type="compositionally biased region" description="Basic residues" evidence="1">
    <location>
        <begin position="30"/>
        <end position="39"/>
    </location>
</feature>
<reference evidence="2" key="1">
    <citation type="submission" date="2019-08" db="EMBL/GenBank/DDBJ databases">
        <authorList>
            <person name="Kucharzyk K."/>
            <person name="Murdoch R.W."/>
            <person name="Higgins S."/>
            <person name="Loffler F."/>
        </authorList>
    </citation>
    <scope>NUCLEOTIDE SEQUENCE</scope>
</reference>
<evidence type="ECO:0000313" key="2">
    <source>
        <dbReference type="EMBL" id="MPL91092.1"/>
    </source>
</evidence>
<feature type="compositionally biased region" description="Basic and acidic residues" evidence="1">
    <location>
        <begin position="340"/>
        <end position="361"/>
    </location>
</feature>
<dbReference type="EMBL" id="VSSQ01000320">
    <property type="protein sequence ID" value="MPL91092.1"/>
    <property type="molecule type" value="Genomic_DNA"/>
</dbReference>
<feature type="compositionally biased region" description="Polar residues" evidence="1">
    <location>
        <begin position="413"/>
        <end position="428"/>
    </location>
</feature>
<sequence>MRSGESSRAFSANQPSNQRCAPGPRTPPRAARHPQRAQRARAGGEAARPGRRGFSAVAALIDLRRHHAHQLEHHRGAGERRHAADVEGRRHFDHIGAGDVHRTKEAQHLLRLAGGEAADLGRAGAGRHRGVDRVDVEGDVGRILPDDLERLGDHRRGAARHEFFHVDDADALRLRPVMLARLIDRTADADLHDALRVEYALLDGAAEGGAVGEAVAAEIGVVGVGMRVEMDHPERLATAPRAARDGAQRGQGGQVIASDGERQRPGGDDRGHAVLDPGDAVHHVDRVDRQIADIGDIGDLERRHARGVMRAAHQARHVAHLARPVAGAGAVRRAAIPRNPDQRDIEPFGRGHGGQAHEGRKPGKARHFGGVDGLVELGHFQRPQLNSRATAAMIPAVQSASSHSPFSAEDPSVSDSTPEGGTSAQGLG</sequence>
<dbReference type="AlphaFoldDB" id="A0A644VKA4"/>
<protein>
    <submittedName>
        <fullName evidence="2">Uncharacterized protein</fullName>
    </submittedName>
</protein>
<feature type="region of interest" description="Disordered" evidence="1">
    <location>
        <begin position="1"/>
        <end position="51"/>
    </location>
</feature>
<gene>
    <name evidence="2" type="ORF">SDC9_37155</name>
</gene>
<feature type="compositionally biased region" description="Polar residues" evidence="1">
    <location>
        <begin position="1"/>
        <end position="18"/>
    </location>
</feature>
<organism evidence="2">
    <name type="scientific">bioreactor metagenome</name>
    <dbReference type="NCBI Taxonomy" id="1076179"/>
    <lineage>
        <taxon>unclassified sequences</taxon>
        <taxon>metagenomes</taxon>
        <taxon>ecological metagenomes</taxon>
    </lineage>
</organism>
<feature type="compositionally biased region" description="Basic and acidic residues" evidence="1">
    <location>
        <begin position="259"/>
        <end position="277"/>
    </location>
</feature>
<accession>A0A644VKA4</accession>
<evidence type="ECO:0000256" key="1">
    <source>
        <dbReference type="SAM" id="MobiDB-lite"/>
    </source>
</evidence>
<name>A0A644VKA4_9ZZZZ</name>